<feature type="region of interest" description="Disordered" evidence="1">
    <location>
        <begin position="1"/>
        <end position="27"/>
    </location>
</feature>
<dbReference type="RefSeq" id="WP_396676814.1">
    <property type="nucleotide sequence ID" value="NZ_JBIRPU010000002.1"/>
</dbReference>
<evidence type="ECO:0008006" key="4">
    <source>
        <dbReference type="Google" id="ProtNLM"/>
    </source>
</evidence>
<reference evidence="2 3" key="1">
    <citation type="submission" date="2024-10" db="EMBL/GenBank/DDBJ databases">
        <title>The Natural Products Discovery Center: Release of the First 8490 Sequenced Strains for Exploring Actinobacteria Biosynthetic Diversity.</title>
        <authorList>
            <person name="Kalkreuter E."/>
            <person name="Kautsar S.A."/>
            <person name="Yang D."/>
            <person name="Bader C.D."/>
            <person name="Teijaro C.N."/>
            <person name="Fluegel L."/>
            <person name="Davis C.M."/>
            <person name="Simpson J.R."/>
            <person name="Lauterbach L."/>
            <person name="Steele A.D."/>
            <person name="Gui C."/>
            <person name="Meng S."/>
            <person name="Li G."/>
            <person name="Viehrig K."/>
            <person name="Ye F."/>
            <person name="Su P."/>
            <person name="Kiefer A.F."/>
            <person name="Nichols A."/>
            <person name="Cepeda A.J."/>
            <person name="Yan W."/>
            <person name="Fan B."/>
            <person name="Jiang Y."/>
            <person name="Adhikari A."/>
            <person name="Zheng C.-J."/>
            <person name="Schuster L."/>
            <person name="Cowan T.M."/>
            <person name="Smanski M.J."/>
            <person name="Chevrette M.G."/>
            <person name="De Carvalho L.P.S."/>
            <person name="Shen B."/>
        </authorList>
    </citation>
    <scope>NUCLEOTIDE SEQUENCE [LARGE SCALE GENOMIC DNA]</scope>
    <source>
        <strain evidence="2 3">NPDC021253</strain>
    </source>
</reference>
<sequence>MAGTVSQVPKSSKEFQSHRRESGNYRARIVSPERRARYWQDTALALHGRGRPRATFQALLAAERDTPQEVRFRPWAQQLTTDLLTRGHNLPGVREFANRVGVA</sequence>
<gene>
    <name evidence="2" type="ORF">ACH4OY_05775</name>
</gene>
<feature type="compositionally biased region" description="Basic and acidic residues" evidence="1">
    <location>
        <begin position="11"/>
        <end position="23"/>
    </location>
</feature>
<comment type="caution">
    <text evidence="2">The sequence shown here is derived from an EMBL/GenBank/DDBJ whole genome shotgun (WGS) entry which is preliminary data.</text>
</comment>
<dbReference type="Proteomes" id="UP001611075">
    <property type="component" value="Unassembled WGS sequence"/>
</dbReference>
<protein>
    <recommendedName>
        <fullName evidence="4">Integrase</fullName>
    </recommendedName>
</protein>
<organism evidence="2 3">
    <name type="scientific">Micromonospora rubida</name>
    <dbReference type="NCBI Taxonomy" id="2697657"/>
    <lineage>
        <taxon>Bacteria</taxon>
        <taxon>Bacillati</taxon>
        <taxon>Actinomycetota</taxon>
        <taxon>Actinomycetes</taxon>
        <taxon>Micromonosporales</taxon>
        <taxon>Micromonosporaceae</taxon>
        <taxon>Micromonospora</taxon>
    </lineage>
</organism>
<feature type="compositionally biased region" description="Polar residues" evidence="1">
    <location>
        <begin position="1"/>
        <end position="10"/>
    </location>
</feature>
<keyword evidence="3" id="KW-1185">Reference proteome</keyword>
<evidence type="ECO:0000256" key="1">
    <source>
        <dbReference type="SAM" id="MobiDB-lite"/>
    </source>
</evidence>
<dbReference type="EMBL" id="JBIRPU010000002">
    <property type="protein sequence ID" value="MFI0792199.1"/>
    <property type="molecule type" value="Genomic_DNA"/>
</dbReference>
<evidence type="ECO:0000313" key="3">
    <source>
        <dbReference type="Proteomes" id="UP001611075"/>
    </source>
</evidence>
<name>A0ABW7SEU1_9ACTN</name>
<proteinExistence type="predicted"/>
<evidence type="ECO:0000313" key="2">
    <source>
        <dbReference type="EMBL" id="MFI0792199.1"/>
    </source>
</evidence>
<accession>A0ABW7SEU1</accession>